<dbReference type="RefSeq" id="WP_166856399.1">
    <property type="nucleotide sequence ID" value="NZ_JAAQOM010000002.1"/>
</dbReference>
<keyword evidence="2" id="KW-1133">Transmembrane helix</keyword>
<gene>
    <name evidence="3" type="ORF">HAV22_03115</name>
</gene>
<accession>A0ABX0P7U5</accession>
<feature type="transmembrane region" description="Helical" evidence="2">
    <location>
        <begin position="26"/>
        <end position="44"/>
    </location>
</feature>
<evidence type="ECO:0000256" key="2">
    <source>
        <dbReference type="SAM" id="Phobius"/>
    </source>
</evidence>
<evidence type="ECO:0000313" key="3">
    <source>
        <dbReference type="EMBL" id="NIA52648.1"/>
    </source>
</evidence>
<name>A0ABX0P7U5_9BURK</name>
<evidence type="ECO:0000256" key="1">
    <source>
        <dbReference type="SAM" id="MobiDB-lite"/>
    </source>
</evidence>
<comment type="caution">
    <text evidence="3">The sequence shown here is derived from an EMBL/GenBank/DDBJ whole genome shotgun (WGS) entry which is preliminary data.</text>
</comment>
<dbReference type="Proteomes" id="UP000716322">
    <property type="component" value="Unassembled WGS sequence"/>
</dbReference>
<keyword evidence="2" id="KW-0472">Membrane</keyword>
<proteinExistence type="predicted"/>
<keyword evidence="2" id="KW-0812">Transmembrane</keyword>
<keyword evidence="4" id="KW-1185">Reference proteome</keyword>
<dbReference type="EMBL" id="JAAQOM010000002">
    <property type="protein sequence ID" value="NIA52648.1"/>
    <property type="molecule type" value="Genomic_DNA"/>
</dbReference>
<feature type="compositionally biased region" description="Gly residues" evidence="1">
    <location>
        <begin position="86"/>
        <end position="95"/>
    </location>
</feature>
<feature type="compositionally biased region" description="Low complexity" evidence="1">
    <location>
        <begin position="70"/>
        <end position="85"/>
    </location>
</feature>
<reference evidence="3 4" key="1">
    <citation type="submission" date="2020-03" db="EMBL/GenBank/DDBJ databases">
        <title>Genome sequence of strain Massilia sp. TW-1.</title>
        <authorList>
            <person name="Chaudhary D.K."/>
        </authorList>
    </citation>
    <scope>NUCLEOTIDE SEQUENCE [LARGE SCALE GENOMIC DNA]</scope>
    <source>
        <strain evidence="3 4">TW-1</strain>
    </source>
</reference>
<sequence>MWIVAIGWMYVVTLMAATEPTVVGGIMTFFGYGVLPFSIVFYLGGSRRRRTREAEAALRAPDGTVMTPVGGHAPAADGSAAAHGCADGGGSYGTH</sequence>
<evidence type="ECO:0000313" key="4">
    <source>
        <dbReference type="Proteomes" id="UP000716322"/>
    </source>
</evidence>
<organism evidence="3 4">
    <name type="scientific">Telluria antibiotica</name>
    <dbReference type="NCBI Taxonomy" id="2717319"/>
    <lineage>
        <taxon>Bacteria</taxon>
        <taxon>Pseudomonadati</taxon>
        <taxon>Pseudomonadota</taxon>
        <taxon>Betaproteobacteria</taxon>
        <taxon>Burkholderiales</taxon>
        <taxon>Oxalobacteraceae</taxon>
        <taxon>Telluria group</taxon>
        <taxon>Telluria</taxon>
    </lineage>
</organism>
<feature type="region of interest" description="Disordered" evidence="1">
    <location>
        <begin position="53"/>
        <end position="95"/>
    </location>
</feature>
<protein>
    <submittedName>
        <fullName evidence="3">Uncharacterized protein</fullName>
    </submittedName>
</protein>